<keyword evidence="2" id="KW-1185">Reference proteome</keyword>
<dbReference type="AlphaFoldDB" id="A0A3R7QXU0"/>
<protein>
    <submittedName>
        <fullName evidence="1">Uncharacterized protein</fullName>
    </submittedName>
</protein>
<proteinExistence type="predicted"/>
<dbReference type="Proteomes" id="UP000283509">
    <property type="component" value="Unassembled WGS sequence"/>
</dbReference>
<evidence type="ECO:0000313" key="1">
    <source>
        <dbReference type="EMBL" id="ROT82393.1"/>
    </source>
</evidence>
<reference evidence="1 2" key="2">
    <citation type="submission" date="2019-01" db="EMBL/GenBank/DDBJ databases">
        <title>The decoding of complex shrimp genome reveals the adaptation for benthos swimmer, frequently molting mechanism and breeding impact on genome.</title>
        <authorList>
            <person name="Sun Y."/>
            <person name="Gao Y."/>
            <person name="Yu Y."/>
        </authorList>
    </citation>
    <scope>NUCLEOTIDE SEQUENCE [LARGE SCALE GENOMIC DNA]</scope>
    <source>
        <tissue evidence="1">Muscle</tissue>
    </source>
</reference>
<name>A0A3R7QXU0_PENVA</name>
<accession>A0A3R7QXU0</accession>
<reference evidence="1 2" key="1">
    <citation type="submission" date="2018-04" db="EMBL/GenBank/DDBJ databases">
        <authorList>
            <person name="Zhang X."/>
            <person name="Yuan J."/>
            <person name="Li F."/>
            <person name="Xiang J."/>
        </authorList>
    </citation>
    <scope>NUCLEOTIDE SEQUENCE [LARGE SCALE GENOMIC DNA]</scope>
    <source>
        <tissue evidence="1">Muscle</tissue>
    </source>
</reference>
<gene>
    <name evidence="1" type="ORF">C7M84_024439</name>
</gene>
<sequence length="111" mass="12784">MGEFVEFERDRNGGEEYKKCHRNAFPTEPLRPPSLKVQSVTDFLPAQSRPIMNLLHLLVVVIAAMIGSSHALPEPDPMAEAGHDLVVRGYVQPPRFHYRGFHRPYPKYDWE</sequence>
<evidence type="ECO:0000313" key="2">
    <source>
        <dbReference type="Proteomes" id="UP000283509"/>
    </source>
</evidence>
<dbReference type="EMBL" id="QCYY01000832">
    <property type="protein sequence ID" value="ROT82393.1"/>
    <property type="molecule type" value="Genomic_DNA"/>
</dbReference>
<organism evidence="1 2">
    <name type="scientific">Penaeus vannamei</name>
    <name type="common">Whiteleg shrimp</name>
    <name type="synonym">Litopenaeus vannamei</name>
    <dbReference type="NCBI Taxonomy" id="6689"/>
    <lineage>
        <taxon>Eukaryota</taxon>
        <taxon>Metazoa</taxon>
        <taxon>Ecdysozoa</taxon>
        <taxon>Arthropoda</taxon>
        <taxon>Crustacea</taxon>
        <taxon>Multicrustacea</taxon>
        <taxon>Malacostraca</taxon>
        <taxon>Eumalacostraca</taxon>
        <taxon>Eucarida</taxon>
        <taxon>Decapoda</taxon>
        <taxon>Dendrobranchiata</taxon>
        <taxon>Penaeoidea</taxon>
        <taxon>Penaeidae</taxon>
        <taxon>Penaeus</taxon>
    </lineage>
</organism>
<comment type="caution">
    <text evidence="1">The sequence shown here is derived from an EMBL/GenBank/DDBJ whole genome shotgun (WGS) entry which is preliminary data.</text>
</comment>